<proteinExistence type="inferred from homology"/>
<feature type="transmembrane region" description="Helical" evidence="5">
    <location>
        <begin position="162"/>
        <end position="182"/>
    </location>
</feature>
<name>A0A6V7NMS0_ANACO</name>
<reference evidence="6" key="1">
    <citation type="submission" date="2020-07" db="EMBL/GenBank/DDBJ databases">
        <authorList>
            <person name="Lin J."/>
        </authorList>
    </citation>
    <scope>NUCLEOTIDE SEQUENCE</scope>
</reference>
<feature type="transmembrane region" description="Helical" evidence="5">
    <location>
        <begin position="101"/>
        <end position="125"/>
    </location>
</feature>
<accession>A0A6V7NMS0</accession>
<feature type="transmembrane region" description="Helical" evidence="5">
    <location>
        <begin position="218"/>
        <end position="242"/>
    </location>
</feature>
<feature type="transmembrane region" description="Helical" evidence="5">
    <location>
        <begin position="188"/>
        <end position="206"/>
    </location>
</feature>
<evidence type="ECO:0000313" key="6">
    <source>
        <dbReference type="EMBL" id="CAD1819787.1"/>
    </source>
</evidence>
<evidence type="ECO:0000256" key="3">
    <source>
        <dbReference type="ARBA" id="ARBA00022989"/>
    </source>
</evidence>
<keyword evidence="3 5" id="KW-1133">Transmembrane helix</keyword>
<organism evidence="6">
    <name type="scientific">Ananas comosus var. bracteatus</name>
    <name type="common">red pineapple</name>
    <dbReference type="NCBI Taxonomy" id="296719"/>
    <lineage>
        <taxon>Eukaryota</taxon>
        <taxon>Viridiplantae</taxon>
        <taxon>Streptophyta</taxon>
        <taxon>Embryophyta</taxon>
        <taxon>Tracheophyta</taxon>
        <taxon>Spermatophyta</taxon>
        <taxon>Magnoliopsida</taxon>
        <taxon>Liliopsida</taxon>
        <taxon>Poales</taxon>
        <taxon>Bromeliaceae</taxon>
        <taxon>Bromelioideae</taxon>
        <taxon>Ananas</taxon>
    </lineage>
</organism>
<dbReference type="Pfam" id="PF01027">
    <property type="entry name" value="Bax1-I"/>
    <property type="match status" value="1"/>
</dbReference>
<dbReference type="InterPro" id="IPR006214">
    <property type="entry name" value="Bax_inhibitor_1-related"/>
</dbReference>
<dbReference type="PANTHER" id="PTHR23291:SF40">
    <property type="entry name" value="OS07G0177200 PROTEIN"/>
    <property type="match status" value="1"/>
</dbReference>
<keyword evidence="4 5" id="KW-0472">Membrane</keyword>
<feature type="transmembrane region" description="Helical" evidence="5">
    <location>
        <begin position="38"/>
        <end position="60"/>
    </location>
</feature>
<evidence type="ECO:0008006" key="7">
    <source>
        <dbReference type="Google" id="ProtNLM"/>
    </source>
</evidence>
<comment type="subcellular location">
    <subcellularLocation>
        <location evidence="1">Membrane</location>
        <topology evidence="1">Multi-pass membrane protein</topology>
    </subcellularLocation>
</comment>
<evidence type="ECO:0000256" key="4">
    <source>
        <dbReference type="ARBA" id="ARBA00023136"/>
    </source>
</evidence>
<evidence type="ECO:0000256" key="2">
    <source>
        <dbReference type="ARBA" id="ARBA00022692"/>
    </source>
</evidence>
<gene>
    <name evidence="6" type="ORF">CB5_LOCUS2998</name>
</gene>
<comment type="similarity">
    <text evidence="5">Belongs to the BI1 family.</text>
</comment>
<dbReference type="PANTHER" id="PTHR23291">
    <property type="entry name" value="BAX INHIBITOR-RELATED"/>
    <property type="match status" value="1"/>
</dbReference>
<dbReference type="EMBL" id="LR862139">
    <property type="protein sequence ID" value="CAD1819787.1"/>
    <property type="molecule type" value="Genomic_DNA"/>
</dbReference>
<sequence>MAKGSGDLESGSGGGGGGALYPYMIESPQLRWAFIRKVYAIVAFQILATTAVAAAVNFVHPVRAFFLSHTPASLAVLIVIVISPLLVLLPMVYFRERHPINLLLLGLFTICISFAVGIACLTASGKVVLEAAALTFVVVVGLTLYTFWAAKRGYDFNFLGPFLSAALLVLIIYCLIQIFIPLGKIGSTIYGCIAAIVFSGFIIYDTDNLIKRHTYDQYICAAISLYLDIINLFMALLTAFGATDS</sequence>
<dbReference type="GO" id="GO:0016020">
    <property type="term" value="C:membrane"/>
    <property type="evidence" value="ECO:0007669"/>
    <property type="project" value="UniProtKB-SubCell"/>
</dbReference>
<feature type="transmembrane region" description="Helical" evidence="5">
    <location>
        <begin position="72"/>
        <end position="94"/>
    </location>
</feature>
<keyword evidence="2 5" id="KW-0812">Transmembrane</keyword>
<evidence type="ECO:0000256" key="1">
    <source>
        <dbReference type="ARBA" id="ARBA00004141"/>
    </source>
</evidence>
<evidence type="ECO:0000256" key="5">
    <source>
        <dbReference type="RuleBase" id="RU004379"/>
    </source>
</evidence>
<dbReference type="AlphaFoldDB" id="A0A6V7NMS0"/>
<feature type="transmembrane region" description="Helical" evidence="5">
    <location>
        <begin position="131"/>
        <end position="150"/>
    </location>
</feature>
<protein>
    <recommendedName>
        <fullName evidence="7">BI1-like protein</fullName>
    </recommendedName>
</protein>